<proteinExistence type="predicted"/>
<evidence type="ECO:0000313" key="1">
    <source>
        <dbReference type="EMBL" id="EGV91631.1"/>
    </source>
</evidence>
<name>G3HMP3_CRIGR</name>
<dbReference type="AlphaFoldDB" id="G3HMP3"/>
<dbReference type="EMBL" id="JH000522">
    <property type="protein sequence ID" value="EGV91631.1"/>
    <property type="molecule type" value="Genomic_DNA"/>
</dbReference>
<protein>
    <submittedName>
        <fullName evidence="1">Calcium/calmodulin-dependent 3',5'-cyclic nucleotide phosphodiesterase 1C</fullName>
    </submittedName>
</protein>
<dbReference type="Proteomes" id="UP000001075">
    <property type="component" value="Unassembled WGS sequence"/>
</dbReference>
<reference evidence="2" key="1">
    <citation type="journal article" date="2011" name="Nat. Biotechnol.">
        <title>The genomic sequence of the Chinese hamster ovary (CHO)-K1 cell line.</title>
        <authorList>
            <person name="Xu X."/>
            <person name="Nagarajan H."/>
            <person name="Lewis N.E."/>
            <person name="Pan S."/>
            <person name="Cai Z."/>
            <person name="Liu X."/>
            <person name="Chen W."/>
            <person name="Xie M."/>
            <person name="Wang W."/>
            <person name="Hammond S."/>
            <person name="Andersen M.R."/>
            <person name="Neff N."/>
            <person name="Passarelli B."/>
            <person name="Koh W."/>
            <person name="Fan H.C."/>
            <person name="Wang J."/>
            <person name="Gui Y."/>
            <person name="Lee K.H."/>
            <person name="Betenbaugh M.J."/>
            <person name="Quake S.R."/>
            <person name="Famili I."/>
            <person name="Palsson B.O."/>
            <person name="Wang J."/>
        </authorList>
    </citation>
    <scope>NUCLEOTIDE SEQUENCE [LARGE SCALE GENOMIC DNA]</scope>
    <source>
        <strain evidence="2">CHO K1 cell line</strain>
    </source>
</reference>
<organism evidence="1 2">
    <name type="scientific">Cricetulus griseus</name>
    <name type="common">Chinese hamster</name>
    <name type="synonym">Cricetulus barabensis griseus</name>
    <dbReference type="NCBI Taxonomy" id="10029"/>
    <lineage>
        <taxon>Eukaryota</taxon>
        <taxon>Metazoa</taxon>
        <taxon>Chordata</taxon>
        <taxon>Craniata</taxon>
        <taxon>Vertebrata</taxon>
        <taxon>Euteleostomi</taxon>
        <taxon>Mammalia</taxon>
        <taxon>Eutheria</taxon>
        <taxon>Euarchontoglires</taxon>
        <taxon>Glires</taxon>
        <taxon>Rodentia</taxon>
        <taxon>Myomorpha</taxon>
        <taxon>Muroidea</taxon>
        <taxon>Cricetidae</taxon>
        <taxon>Cricetinae</taxon>
        <taxon>Cricetulus</taxon>
    </lineage>
</organism>
<evidence type="ECO:0000313" key="2">
    <source>
        <dbReference type="Proteomes" id="UP000001075"/>
    </source>
</evidence>
<gene>
    <name evidence="1" type="ORF">I79_012014</name>
</gene>
<dbReference type="InParanoid" id="G3HMP3"/>
<sequence>MTDASHKKEGFKKCRSATFSIDGYSFTIGENFAPGPFLASSHTLRWRWPVLSGEGVGHGHGNLGRRVLAGGSPWEL</sequence>
<dbReference type="STRING" id="10029.G3HMP3"/>
<accession>G3HMP3</accession>